<keyword evidence="1" id="KW-0539">Nucleus</keyword>
<keyword evidence="6" id="KW-1185">Reference proteome</keyword>
<keyword evidence="1" id="KW-0862">Zinc</keyword>
<evidence type="ECO:0000259" key="3">
    <source>
        <dbReference type="Pfam" id="PF03101"/>
    </source>
</evidence>
<dbReference type="InterPro" id="IPR004330">
    <property type="entry name" value="FAR1_DNA_bnd_dom"/>
</dbReference>
<protein>
    <recommendedName>
        <fullName evidence="1">Protein FAR1-RELATED SEQUENCE</fullName>
    </recommendedName>
</protein>
<feature type="compositionally biased region" description="Acidic residues" evidence="2">
    <location>
        <begin position="9"/>
        <end position="24"/>
    </location>
</feature>
<comment type="caution">
    <text evidence="5">The sequence shown here is derived from an EMBL/GenBank/DDBJ whole genome shotgun (WGS) entry which is preliminary data.</text>
</comment>
<feature type="region of interest" description="Disordered" evidence="2">
    <location>
        <begin position="945"/>
        <end position="979"/>
    </location>
</feature>
<sequence length="979" mass="108511">MEVGMNPGEELEFGGNQEDDDEAGDISPGSKEFAAMVEAAAAAESVELDDGAAASAAQYGDDRTPRDGMVFKSYEEVLNFYKRYALRTGFGVCVKKSSFTKAGLCRRLVLVCNKWGNGKEDACYQARPTAKTNCQATVVARLWGDGLLHLTDVNLEHNHALNPSAARFLRCYKTLPSGMSKDLVVRAARGECSAPGDIDVPIFDDWGRLKIGEADVVAINSFFAEMQAKLPNSFYVMDFYVEGHLRSVLWADSRSRTAYQYFSDAILIDTTFLRNKYQVPLVSFLGVNHHGQLVLLGCGLLSDESTESFLWLFKSWLTCMKGRSPNAVVTDECVAIKAAVREVFPKTRHRISDWHVLRSVSEKLGELPEYEAMGTELETVIYDSLNDDEFDARWKNWIDRFGLQDNEWITFLWRNDFKLLHYPDNPSKDLATNNHVERYDYISLQFLRLVEIGMSSDEKYRHAVRLIKNIKETLLDDNLCHDLEQKLTPAERAIVNGDRHTQPGSSEGGPAKKRRGRPPKKSKEISVDSMDSLLVSTDVTQKGAFHSSSTASNLGTHVRTHGVVDLMEEVNPSELSFDSRYGVQSGHPHHFGRPSALWQTDIIAIGLRVWGLPFRKPGEESFLRLDFGAPHCRGLWLERRSVEASRPNGLALRMDLTERAPWKYIAVQWLLVWVLLSVGALDVAVHYAALVAVIAALPAEAAVHFSAWSLPTGNAPAARRSVRGNEMPGKKARKTYTHGYTITKSPELALERGRFLDALVMLGRDWKTIKEHVDRYQDHHFLQIRRHAQHYHLKVKKLSLAADVPTRRRFAMEQQRSPARKGAAAMPLPHGQPQCAPGCHAIARSDPSDAPGALLAASSGRTGSAMKCQAQAPTLSTVLFAVDRLVLRRLCFPTAAVRADVATAEDAAGGRSSFGREGRKEGATVCGGEAPRRWLSWTEGAAAIGAGGSARGRGERARSGENDLSVNTQGAFCKKSDRD</sequence>
<dbReference type="PANTHER" id="PTHR31669">
    <property type="entry name" value="PROTEIN FAR1-RELATED SEQUENCE 10-RELATED"/>
    <property type="match status" value="1"/>
</dbReference>
<gene>
    <name evidence="5" type="ORF">C2845_PM01G25950</name>
</gene>
<organism evidence="5 6">
    <name type="scientific">Panicum miliaceum</name>
    <name type="common">Proso millet</name>
    <name type="synonym">Broomcorn millet</name>
    <dbReference type="NCBI Taxonomy" id="4540"/>
    <lineage>
        <taxon>Eukaryota</taxon>
        <taxon>Viridiplantae</taxon>
        <taxon>Streptophyta</taxon>
        <taxon>Embryophyta</taxon>
        <taxon>Tracheophyta</taxon>
        <taxon>Spermatophyta</taxon>
        <taxon>Magnoliopsida</taxon>
        <taxon>Liliopsida</taxon>
        <taxon>Poales</taxon>
        <taxon>Poaceae</taxon>
        <taxon>PACMAD clade</taxon>
        <taxon>Panicoideae</taxon>
        <taxon>Panicodae</taxon>
        <taxon>Paniceae</taxon>
        <taxon>Panicinae</taxon>
        <taxon>Panicum</taxon>
        <taxon>Panicum sect. Panicum</taxon>
    </lineage>
</organism>
<evidence type="ECO:0000259" key="4">
    <source>
        <dbReference type="Pfam" id="PF10551"/>
    </source>
</evidence>
<dbReference type="InterPro" id="IPR031052">
    <property type="entry name" value="FHY3/FAR1"/>
</dbReference>
<keyword evidence="1" id="KW-0479">Metal-binding</keyword>
<feature type="region of interest" description="Disordered" evidence="2">
    <location>
        <begin position="1"/>
        <end position="29"/>
    </location>
</feature>
<feature type="domain" description="FAR1" evidence="3">
    <location>
        <begin position="79"/>
        <end position="163"/>
    </location>
</feature>
<dbReference type="STRING" id="4540.A0A3L6TLP4"/>
<evidence type="ECO:0000313" key="6">
    <source>
        <dbReference type="Proteomes" id="UP000275267"/>
    </source>
</evidence>
<feature type="compositionally biased region" description="Basic and acidic residues" evidence="2">
    <location>
        <begin position="952"/>
        <end position="961"/>
    </location>
</feature>
<feature type="compositionally biased region" description="Basic residues" evidence="2">
    <location>
        <begin position="511"/>
        <end position="520"/>
    </location>
</feature>
<reference evidence="6" key="1">
    <citation type="journal article" date="2019" name="Nat. Commun.">
        <title>The genome of broomcorn millet.</title>
        <authorList>
            <person name="Zou C."/>
            <person name="Miki D."/>
            <person name="Li D."/>
            <person name="Tang Q."/>
            <person name="Xiao L."/>
            <person name="Rajput S."/>
            <person name="Deng P."/>
            <person name="Jia W."/>
            <person name="Huang R."/>
            <person name="Zhang M."/>
            <person name="Sun Y."/>
            <person name="Hu J."/>
            <person name="Fu X."/>
            <person name="Schnable P.S."/>
            <person name="Li F."/>
            <person name="Zhang H."/>
            <person name="Feng B."/>
            <person name="Zhu X."/>
            <person name="Liu R."/>
            <person name="Schnable J.C."/>
            <person name="Zhu J.-K."/>
            <person name="Zhang H."/>
        </authorList>
    </citation>
    <scope>NUCLEOTIDE SEQUENCE [LARGE SCALE GENOMIC DNA]</scope>
</reference>
<evidence type="ECO:0000313" key="5">
    <source>
        <dbReference type="EMBL" id="RLN41203.1"/>
    </source>
</evidence>
<dbReference type="GO" id="GO:0005634">
    <property type="term" value="C:nucleus"/>
    <property type="evidence" value="ECO:0007669"/>
    <property type="project" value="UniProtKB-SubCell"/>
</dbReference>
<dbReference type="OrthoDB" id="641338at2759"/>
<proteinExistence type="inferred from homology"/>
<feature type="region of interest" description="Disordered" evidence="2">
    <location>
        <begin position="493"/>
        <end position="527"/>
    </location>
</feature>
<feature type="domain" description="MULE transposase" evidence="4">
    <location>
        <begin position="266"/>
        <end position="357"/>
    </location>
</feature>
<evidence type="ECO:0000256" key="2">
    <source>
        <dbReference type="SAM" id="MobiDB-lite"/>
    </source>
</evidence>
<dbReference type="GO" id="GO:0008270">
    <property type="term" value="F:zinc ion binding"/>
    <property type="evidence" value="ECO:0007669"/>
    <property type="project" value="UniProtKB-UniRule"/>
</dbReference>
<dbReference type="PANTHER" id="PTHR31669:SF265">
    <property type="entry name" value="PROTEIN FAR1-RELATED SEQUENCE"/>
    <property type="match status" value="1"/>
</dbReference>
<dbReference type="EMBL" id="PQIB02000001">
    <property type="protein sequence ID" value="RLN41203.1"/>
    <property type="molecule type" value="Genomic_DNA"/>
</dbReference>
<comment type="function">
    <text evidence="1">Putative transcription activator involved in regulating light control of development.</text>
</comment>
<keyword evidence="1" id="KW-0863">Zinc-finger</keyword>
<accession>A0A3L6TLP4</accession>
<dbReference type="Pfam" id="PF03101">
    <property type="entry name" value="FAR1"/>
    <property type="match status" value="1"/>
</dbReference>
<evidence type="ECO:0000256" key="1">
    <source>
        <dbReference type="RuleBase" id="RU367018"/>
    </source>
</evidence>
<dbReference type="GO" id="GO:0006355">
    <property type="term" value="P:regulation of DNA-templated transcription"/>
    <property type="evidence" value="ECO:0007669"/>
    <property type="project" value="UniProtKB-UniRule"/>
</dbReference>
<comment type="subcellular location">
    <subcellularLocation>
        <location evidence="1">Nucleus</location>
    </subcellularLocation>
</comment>
<dbReference type="Proteomes" id="UP000275267">
    <property type="component" value="Unassembled WGS sequence"/>
</dbReference>
<dbReference type="AlphaFoldDB" id="A0A3L6TLP4"/>
<comment type="similarity">
    <text evidence="1">Belongs to the FHY3/FAR1 family.</text>
</comment>
<dbReference type="Pfam" id="PF10551">
    <property type="entry name" value="MULE"/>
    <property type="match status" value="1"/>
</dbReference>
<dbReference type="InterPro" id="IPR018289">
    <property type="entry name" value="MULE_transposase_dom"/>
</dbReference>
<name>A0A3L6TLP4_PANMI</name>